<evidence type="ECO:0000256" key="1">
    <source>
        <dbReference type="ARBA" id="ARBA00001933"/>
    </source>
</evidence>
<dbReference type="InterPro" id="IPR015421">
    <property type="entry name" value="PyrdxlP-dep_Trfase_major"/>
</dbReference>
<dbReference type="EMBL" id="LCQN01000006">
    <property type="protein sequence ID" value="KKW17287.1"/>
    <property type="molecule type" value="Genomic_DNA"/>
</dbReference>
<proteinExistence type="inferred from homology"/>
<reference evidence="4 5" key="1">
    <citation type="journal article" date="2015" name="Nature">
        <title>rRNA introns, odd ribosomes, and small enigmatic genomes across a large radiation of phyla.</title>
        <authorList>
            <person name="Brown C.T."/>
            <person name="Hug L.A."/>
            <person name="Thomas B.C."/>
            <person name="Sharon I."/>
            <person name="Castelle C.J."/>
            <person name="Singh A."/>
            <person name="Wilkins M.J."/>
            <person name="Williams K.H."/>
            <person name="Banfield J.F."/>
        </authorList>
    </citation>
    <scope>NUCLEOTIDE SEQUENCE [LARGE SCALE GENOMIC DNA]</scope>
</reference>
<dbReference type="Gene3D" id="3.90.1150.10">
    <property type="entry name" value="Aspartate Aminotransferase, domain 1"/>
    <property type="match status" value="1"/>
</dbReference>
<dbReference type="GO" id="GO:0003962">
    <property type="term" value="F:cystathionine gamma-synthase activity"/>
    <property type="evidence" value="ECO:0007669"/>
    <property type="project" value="TreeGrafter"/>
</dbReference>
<dbReference type="AlphaFoldDB" id="A0A0G1YQK5"/>
<protein>
    <submittedName>
        <fullName evidence="4">Putative Cystathionine gamma-synthase</fullName>
    </submittedName>
</protein>
<dbReference type="GO" id="GO:0030170">
    <property type="term" value="F:pyridoxal phosphate binding"/>
    <property type="evidence" value="ECO:0007669"/>
    <property type="project" value="InterPro"/>
</dbReference>
<organism evidence="4 5">
    <name type="scientific">Candidatus Magasanikbacteria bacterium GW2011_GWA2_50_22</name>
    <dbReference type="NCBI Taxonomy" id="1619043"/>
    <lineage>
        <taxon>Bacteria</taxon>
        <taxon>Candidatus Magasanikiibacteriota</taxon>
    </lineage>
</organism>
<evidence type="ECO:0000313" key="5">
    <source>
        <dbReference type="Proteomes" id="UP000033982"/>
    </source>
</evidence>
<dbReference type="Proteomes" id="UP000033982">
    <property type="component" value="Unassembled WGS sequence"/>
</dbReference>
<dbReference type="Gene3D" id="3.40.640.10">
    <property type="entry name" value="Type I PLP-dependent aspartate aminotransferase-like (Major domain)"/>
    <property type="match status" value="1"/>
</dbReference>
<comment type="similarity">
    <text evidence="3">Belongs to the trans-sulfuration enzymes family.</text>
</comment>
<evidence type="ECO:0000256" key="3">
    <source>
        <dbReference type="RuleBase" id="RU362118"/>
    </source>
</evidence>
<comment type="caution">
    <text evidence="4">The sequence shown here is derived from an EMBL/GenBank/DDBJ whole genome shotgun (WGS) entry which is preliminary data.</text>
</comment>
<dbReference type="InterPro" id="IPR051750">
    <property type="entry name" value="Trans-sulfuration_enzymes"/>
</dbReference>
<dbReference type="GO" id="GO:0019346">
    <property type="term" value="P:transsulfuration"/>
    <property type="evidence" value="ECO:0007669"/>
    <property type="project" value="InterPro"/>
</dbReference>
<sequence length="498" mass="55533">MRDLLTDPLCRPEDMGTPIPPTPYGVSVCLPTWSSVVGYEEKDPAVINKLQSGYPRFFIHPTVAKLIESVEKEVAKEGERALVFPRRIHAERCAQFIEKYGKSKTRVMEYGKENLGVALFSKGDYETARQYWNFCGEILSMRQAEAALLGKPIGRDLAENGKKAVQTIKERLAALSWQNAEDVFLFPSGMAAIFAVHRMLTSLSPGLKAAQLDFPFVSTLKVQQHYGAGVHFLPFTNDGDYDKFREIIRAKPLAGIFLELPSNPLLKCVDVRRVAEMATAEKKKVPIIIDDTIATSVNIDAFRIADVVVTSLTKAFSGVGDVLAGSVILKRDSEFYSAFKKFLDEHNDNELWPSDAIVLEEHSRDFTERVRTASKNGDALNAFLSGHPKVARVYHSSNDTNGVYDYFRKPEGGHCPLLSFLLKDKSKTPALYDSLEFCKGASLGTNYTLVCPYTLLAHYDELGWAESCGVSRNLIRVSCGLEPTEVIIERMKRALDQI</sequence>
<evidence type="ECO:0000313" key="4">
    <source>
        <dbReference type="EMBL" id="KKW17287.1"/>
    </source>
</evidence>
<dbReference type="InterPro" id="IPR015422">
    <property type="entry name" value="PyrdxlP-dep_Trfase_small"/>
</dbReference>
<dbReference type="SUPFAM" id="SSF53383">
    <property type="entry name" value="PLP-dependent transferases"/>
    <property type="match status" value="1"/>
</dbReference>
<evidence type="ECO:0000256" key="2">
    <source>
        <dbReference type="ARBA" id="ARBA00022898"/>
    </source>
</evidence>
<dbReference type="PANTHER" id="PTHR42699">
    <property type="match status" value="1"/>
</dbReference>
<dbReference type="InterPro" id="IPR015424">
    <property type="entry name" value="PyrdxlP-dep_Trfase"/>
</dbReference>
<name>A0A0G1YQK5_9BACT</name>
<accession>A0A0G1YQK5</accession>
<dbReference type="PANTHER" id="PTHR42699:SF1">
    <property type="entry name" value="CYSTATHIONINE GAMMA-SYNTHASE-RELATED"/>
    <property type="match status" value="1"/>
</dbReference>
<dbReference type="PATRIC" id="fig|1619043.3.peg.232"/>
<comment type="cofactor">
    <cofactor evidence="1 3">
        <name>pyridoxal 5'-phosphate</name>
        <dbReference type="ChEBI" id="CHEBI:597326"/>
    </cofactor>
</comment>
<keyword evidence="2 3" id="KW-0663">Pyridoxal phosphate</keyword>
<dbReference type="InterPro" id="IPR000277">
    <property type="entry name" value="Cys/Met-Metab_PyrdxlP-dep_enz"/>
</dbReference>
<gene>
    <name evidence="4" type="ORF">UY58_C0006G0010</name>
</gene>
<dbReference type="Pfam" id="PF01053">
    <property type="entry name" value="Cys_Met_Meta_PP"/>
    <property type="match status" value="1"/>
</dbReference>